<dbReference type="InterPro" id="IPR009040">
    <property type="entry name" value="Ferritin-like_diiron"/>
</dbReference>
<dbReference type="InterPro" id="IPR009078">
    <property type="entry name" value="Ferritin-like_SF"/>
</dbReference>
<dbReference type="Pfam" id="PF00210">
    <property type="entry name" value="Ferritin"/>
    <property type="match status" value="1"/>
</dbReference>
<keyword evidence="1" id="KW-0409">Iron storage</keyword>
<accession>A0A1F4TJZ9</accession>
<dbReference type="STRING" id="1802583.A2311_00070"/>
<dbReference type="PANTHER" id="PTHR30295">
    <property type="entry name" value="BACTERIOFERRITIN"/>
    <property type="match status" value="1"/>
</dbReference>
<evidence type="ECO:0000313" key="5">
    <source>
        <dbReference type="Proteomes" id="UP000178951"/>
    </source>
</evidence>
<keyword evidence="2" id="KW-0408">Iron</keyword>
<organism evidence="4 5">
    <name type="scientific">candidate division WOR-1 bacterium RIFOXYB2_FULL_48_7</name>
    <dbReference type="NCBI Taxonomy" id="1802583"/>
    <lineage>
        <taxon>Bacteria</taxon>
        <taxon>Bacillati</taxon>
        <taxon>Saganbacteria</taxon>
    </lineage>
</organism>
<evidence type="ECO:0000256" key="1">
    <source>
        <dbReference type="ARBA" id="ARBA00022434"/>
    </source>
</evidence>
<dbReference type="GO" id="GO:0004322">
    <property type="term" value="F:ferroxidase activity"/>
    <property type="evidence" value="ECO:0007669"/>
    <property type="project" value="TreeGrafter"/>
</dbReference>
<dbReference type="SUPFAM" id="SSF47240">
    <property type="entry name" value="Ferritin-like"/>
    <property type="match status" value="1"/>
</dbReference>
<dbReference type="AlphaFoldDB" id="A0A1F4TJZ9"/>
<dbReference type="Gene3D" id="1.20.1260.10">
    <property type="match status" value="1"/>
</dbReference>
<dbReference type="CDD" id="cd00657">
    <property type="entry name" value="Ferritin_like"/>
    <property type="match status" value="1"/>
</dbReference>
<dbReference type="InterPro" id="IPR008331">
    <property type="entry name" value="Ferritin_DPS_dom"/>
</dbReference>
<reference evidence="4 5" key="1">
    <citation type="journal article" date="2016" name="Nat. Commun.">
        <title>Thousands of microbial genomes shed light on interconnected biogeochemical processes in an aquifer system.</title>
        <authorList>
            <person name="Anantharaman K."/>
            <person name="Brown C.T."/>
            <person name="Hug L.A."/>
            <person name="Sharon I."/>
            <person name="Castelle C.J."/>
            <person name="Probst A.J."/>
            <person name="Thomas B.C."/>
            <person name="Singh A."/>
            <person name="Wilkins M.J."/>
            <person name="Karaoz U."/>
            <person name="Brodie E.L."/>
            <person name="Williams K.H."/>
            <person name="Hubbard S.S."/>
            <person name="Banfield J.F."/>
        </authorList>
    </citation>
    <scope>NUCLEOTIDE SEQUENCE [LARGE SCALE GENOMIC DNA]</scope>
</reference>
<evidence type="ECO:0000259" key="3">
    <source>
        <dbReference type="PROSITE" id="PS50905"/>
    </source>
</evidence>
<protein>
    <recommendedName>
        <fullName evidence="3">Ferritin-like diiron domain-containing protein</fullName>
    </recommendedName>
</protein>
<evidence type="ECO:0000256" key="2">
    <source>
        <dbReference type="ARBA" id="ARBA00023004"/>
    </source>
</evidence>
<dbReference type="PROSITE" id="PS50905">
    <property type="entry name" value="FERRITIN_LIKE"/>
    <property type="match status" value="1"/>
</dbReference>
<gene>
    <name evidence="4" type="ORF">A2311_00070</name>
</gene>
<dbReference type="Proteomes" id="UP000178951">
    <property type="component" value="Unassembled WGS sequence"/>
</dbReference>
<evidence type="ECO:0000313" key="4">
    <source>
        <dbReference type="EMBL" id="OGC32889.1"/>
    </source>
</evidence>
<dbReference type="GO" id="GO:0005829">
    <property type="term" value="C:cytosol"/>
    <property type="evidence" value="ECO:0007669"/>
    <property type="project" value="TreeGrafter"/>
</dbReference>
<dbReference type="PANTHER" id="PTHR30295:SF0">
    <property type="entry name" value="BACTERIOFERRITIN"/>
    <property type="match status" value="1"/>
</dbReference>
<dbReference type="InterPro" id="IPR012347">
    <property type="entry name" value="Ferritin-like"/>
</dbReference>
<dbReference type="GO" id="GO:0008199">
    <property type="term" value="F:ferric iron binding"/>
    <property type="evidence" value="ECO:0007669"/>
    <property type="project" value="InterPro"/>
</dbReference>
<comment type="caution">
    <text evidence="4">The sequence shown here is derived from an EMBL/GenBank/DDBJ whole genome shotgun (WGS) entry which is preliminary data.</text>
</comment>
<proteinExistence type="predicted"/>
<sequence length="146" mass="16853">MAIKEELLKMLNHALELEHAARIQYLAHAELIKGETSEKLIERLKEIAGDEEKHEGIFRELIGSYLGGEPVMTLAPTHRAQGTKPILEINLKGEKEAIDFYKQIYQKVTDNKKELQYEFETLEHQIRHVIIDEQEHVTELSLLLGI</sequence>
<dbReference type="EMBL" id="MEUF01000069">
    <property type="protein sequence ID" value="OGC32889.1"/>
    <property type="molecule type" value="Genomic_DNA"/>
</dbReference>
<dbReference type="GO" id="GO:0006879">
    <property type="term" value="P:intracellular iron ion homeostasis"/>
    <property type="evidence" value="ECO:0007669"/>
    <property type="project" value="UniProtKB-KW"/>
</dbReference>
<feature type="domain" description="Ferritin-like diiron" evidence="3">
    <location>
        <begin position="1"/>
        <end position="146"/>
    </location>
</feature>
<dbReference type="GO" id="GO:0020037">
    <property type="term" value="F:heme binding"/>
    <property type="evidence" value="ECO:0007669"/>
    <property type="project" value="TreeGrafter"/>
</dbReference>
<name>A0A1F4TJZ9_UNCSA</name>